<organism evidence="3 4">
    <name type="scientific">Gardnerella vaginalis 55152</name>
    <dbReference type="NCBI Taxonomy" id="698955"/>
    <lineage>
        <taxon>Bacteria</taxon>
        <taxon>Bacillati</taxon>
        <taxon>Actinomycetota</taxon>
        <taxon>Actinomycetes</taxon>
        <taxon>Bifidobacteriales</taxon>
        <taxon>Bifidobacteriaceae</taxon>
        <taxon>Gardnerella</taxon>
    </lineage>
</organism>
<evidence type="ECO:0000313" key="4">
    <source>
        <dbReference type="Proteomes" id="UP000005936"/>
    </source>
</evidence>
<feature type="transmembrane region" description="Helical" evidence="2">
    <location>
        <begin position="330"/>
        <end position="349"/>
    </location>
</feature>
<feature type="transmembrane region" description="Helical" evidence="2">
    <location>
        <begin position="199"/>
        <end position="218"/>
    </location>
</feature>
<feature type="region of interest" description="Disordered" evidence="1">
    <location>
        <begin position="31"/>
        <end position="60"/>
    </location>
</feature>
<feature type="transmembrane region" description="Helical" evidence="2">
    <location>
        <begin position="252"/>
        <end position="269"/>
    </location>
</feature>
<reference evidence="3 4" key="1">
    <citation type="journal article" date="2012" name="J. Bacteriol.">
        <title>Comparative Genomic Analyses of 17 Clinical Isolates of Gardnerella vaginalis Provide Evidence of Multiple Genetically Isolated Clades Consistent with Subspeciation into Genovars.</title>
        <authorList>
            <person name="Ahmed A."/>
            <person name="Earl J."/>
            <person name="Retchless A."/>
            <person name="Hillier S."/>
            <person name="Rabe L."/>
            <person name="Cherpes T."/>
            <person name="Powell E."/>
            <person name="Janto B."/>
            <person name="Eutsey R."/>
            <person name="Hiller N.L."/>
            <person name="Boissy R."/>
            <person name="Dahlgreen M."/>
            <person name="Hall B."/>
            <person name="Costerton J."/>
            <person name="Post J.C."/>
            <person name="Hu F."/>
            <person name="Ehrlich G."/>
        </authorList>
    </citation>
    <scope>NUCLEOTIDE SEQUENCE [LARGE SCALE GENOMIC DNA]</scope>
    <source>
        <strain evidence="3 4">55152</strain>
    </source>
</reference>
<gene>
    <name evidence="3" type="ORF">CGSMWGv55152_06363</name>
</gene>
<comment type="caution">
    <text evidence="3">The sequence shown here is derived from an EMBL/GenBank/DDBJ whole genome shotgun (WGS) entry which is preliminary data.</text>
</comment>
<name>I4LPM8_GARVA</name>
<feature type="compositionally biased region" description="Low complexity" evidence="1">
    <location>
        <begin position="39"/>
        <end position="58"/>
    </location>
</feature>
<feature type="transmembrane region" description="Helical" evidence="2">
    <location>
        <begin position="160"/>
        <end position="179"/>
    </location>
</feature>
<sequence length="391" mass="41632">MRYAISSSVKAHGVLFDKMLGMSLFEGSKISDGSDDSDNSQISGIGENIKNSQNSQSSEANQDISKLDPLMNRPRISTIALCALCAVLFASFASIMWILAVRTAIGQSYEEMVISTFGYSAIPSWLSVVLTPLRSSILVIVLSALICAAAAIISIIRKRWWLIAQCAVILVLSLAAEPLKRVLPRPILVNVATLAKNSAPSGHMLIMAAACALLVCAVSRAFRAWVALGSAIITFLLAIALLGGRWHRPADVMISVLIVGAVTSTVLIFTRSSGMDVPGSRRSSISVQIVGSAMITMGIICLTYCSYMIYQIMPGIDLGAKWAIGVSHSCAYWAVAGVCSLTFGVLMVLRQSSAAPLSRLGLVGAPPTPPSKSEVPKRQDEDDLLLRLSSN</sequence>
<evidence type="ECO:0000256" key="1">
    <source>
        <dbReference type="SAM" id="MobiDB-lite"/>
    </source>
</evidence>
<keyword evidence="2" id="KW-0472">Membrane</keyword>
<protein>
    <submittedName>
        <fullName evidence="3">Pre-pilin peptidase</fullName>
    </submittedName>
</protein>
<feature type="transmembrane region" description="Helical" evidence="2">
    <location>
        <begin position="225"/>
        <end position="246"/>
    </location>
</feature>
<evidence type="ECO:0000256" key="2">
    <source>
        <dbReference type="SAM" id="Phobius"/>
    </source>
</evidence>
<accession>I4LPM8</accession>
<feature type="region of interest" description="Disordered" evidence="1">
    <location>
        <begin position="365"/>
        <end position="391"/>
    </location>
</feature>
<keyword evidence="2" id="KW-1133">Transmembrane helix</keyword>
<dbReference type="SUPFAM" id="SSF48317">
    <property type="entry name" value="Acid phosphatase/Vanadium-dependent haloperoxidase"/>
    <property type="match status" value="1"/>
</dbReference>
<keyword evidence="2" id="KW-0812">Transmembrane</keyword>
<feature type="transmembrane region" description="Helical" evidence="2">
    <location>
        <begin position="136"/>
        <end position="153"/>
    </location>
</feature>
<feature type="transmembrane region" description="Helical" evidence="2">
    <location>
        <begin position="289"/>
        <end position="310"/>
    </location>
</feature>
<dbReference type="PATRIC" id="fig|698955.3.peg.1244"/>
<dbReference type="EMBL" id="ADEQ01000024">
    <property type="protein sequence ID" value="EIK78918.1"/>
    <property type="molecule type" value="Genomic_DNA"/>
</dbReference>
<dbReference type="Proteomes" id="UP000005936">
    <property type="component" value="Unassembled WGS sequence"/>
</dbReference>
<dbReference type="AlphaFoldDB" id="I4LPM8"/>
<dbReference type="InterPro" id="IPR036938">
    <property type="entry name" value="PAP2/HPO_sf"/>
</dbReference>
<proteinExistence type="predicted"/>
<evidence type="ECO:0000313" key="3">
    <source>
        <dbReference type="EMBL" id="EIK78918.1"/>
    </source>
</evidence>
<feature type="transmembrane region" description="Helical" evidence="2">
    <location>
        <begin position="76"/>
        <end position="100"/>
    </location>
</feature>